<dbReference type="OrthoDB" id="2426273at2759"/>
<evidence type="ECO:0000313" key="2">
    <source>
        <dbReference type="EMBL" id="KAF2105388.1"/>
    </source>
</evidence>
<feature type="compositionally biased region" description="Gly residues" evidence="1">
    <location>
        <begin position="874"/>
        <end position="885"/>
    </location>
</feature>
<evidence type="ECO:0008006" key="4">
    <source>
        <dbReference type="Google" id="ProtNLM"/>
    </source>
</evidence>
<accession>A0A6A5YGW0</accession>
<dbReference type="PANTHER" id="PTHR39596">
    <property type="match status" value="1"/>
</dbReference>
<name>A0A6A5YGW0_9PLEO</name>
<dbReference type="Proteomes" id="UP000799770">
    <property type="component" value="Unassembled WGS sequence"/>
</dbReference>
<feature type="compositionally biased region" description="Low complexity" evidence="1">
    <location>
        <begin position="796"/>
        <end position="812"/>
    </location>
</feature>
<dbReference type="PANTHER" id="PTHR39596:SF2">
    <property type="entry name" value="HET DOMAIN PROTEIN (AFU_ORTHOLOGUE AFUA_1G17550)-RELATED"/>
    <property type="match status" value="1"/>
</dbReference>
<evidence type="ECO:0000313" key="3">
    <source>
        <dbReference type="Proteomes" id="UP000799770"/>
    </source>
</evidence>
<proteinExistence type="predicted"/>
<evidence type="ECO:0000256" key="1">
    <source>
        <dbReference type="SAM" id="MobiDB-lite"/>
    </source>
</evidence>
<dbReference type="AlphaFoldDB" id="A0A6A5YGW0"/>
<organism evidence="2 3">
    <name type="scientific">Lophiotrema nucula</name>
    <dbReference type="NCBI Taxonomy" id="690887"/>
    <lineage>
        <taxon>Eukaryota</taxon>
        <taxon>Fungi</taxon>
        <taxon>Dikarya</taxon>
        <taxon>Ascomycota</taxon>
        <taxon>Pezizomycotina</taxon>
        <taxon>Dothideomycetes</taxon>
        <taxon>Pleosporomycetidae</taxon>
        <taxon>Pleosporales</taxon>
        <taxon>Lophiotremataceae</taxon>
        <taxon>Lophiotrema</taxon>
    </lineage>
</organism>
<protein>
    <recommendedName>
        <fullName evidence="4">Heterokaryon incompatibility domain-containing protein</fullName>
    </recommendedName>
</protein>
<feature type="compositionally biased region" description="Polar residues" evidence="1">
    <location>
        <begin position="821"/>
        <end position="835"/>
    </location>
</feature>
<gene>
    <name evidence="2" type="ORF">BDV96DRAFT_608286</name>
</gene>
<feature type="compositionally biased region" description="Gly residues" evidence="1">
    <location>
        <begin position="836"/>
        <end position="847"/>
    </location>
</feature>
<feature type="region of interest" description="Disordered" evidence="1">
    <location>
        <begin position="791"/>
        <end position="885"/>
    </location>
</feature>
<dbReference type="EMBL" id="ML977382">
    <property type="protein sequence ID" value="KAF2105388.1"/>
    <property type="molecule type" value="Genomic_DNA"/>
</dbReference>
<reference evidence="2" key="1">
    <citation type="journal article" date="2020" name="Stud. Mycol.">
        <title>101 Dothideomycetes genomes: a test case for predicting lifestyles and emergence of pathogens.</title>
        <authorList>
            <person name="Haridas S."/>
            <person name="Albert R."/>
            <person name="Binder M."/>
            <person name="Bloem J."/>
            <person name="Labutti K."/>
            <person name="Salamov A."/>
            <person name="Andreopoulos B."/>
            <person name="Baker S."/>
            <person name="Barry K."/>
            <person name="Bills G."/>
            <person name="Bluhm B."/>
            <person name="Cannon C."/>
            <person name="Castanera R."/>
            <person name="Culley D."/>
            <person name="Daum C."/>
            <person name="Ezra D."/>
            <person name="Gonzalez J."/>
            <person name="Henrissat B."/>
            <person name="Kuo A."/>
            <person name="Liang C."/>
            <person name="Lipzen A."/>
            <person name="Lutzoni F."/>
            <person name="Magnuson J."/>
            <person name="Mondo S."/>
            <person name="Nolan M."/>
            <person name="Ohm R."/>
            <person name="Pangilinan J."/>
            <person name="Park H.-J."/>
            <person name="Ramirez L."/>
            <person name="Alfaro M."/>
            <person name="Sun H."/>
            <person name="Tritt A."/>
            <person name="Yoshinaga Y."/>
            <person name="Zwiers L.-H."/>
            <person name="Turgeon B."/>
            <person name="Goodwin S."/>
            <person name="Spatafora J."/>
            <person name="Crous P."/>
            <person name="Grigoriev I."/>
        </authorList>
    </citation>
    <scope>NUCLEOTIDE SEQUENCE</scope>
    <source>
        <strain evidence="2">CBS 627.86</strain>
    </source>
</reference>
<keyword evidence="3" id="KW-1185">Reference proteome</keyword>
<sequence length="885" mass="101554">MDHLGLGLDVFRPRYFKPAVRFDPTSKEYDFFTFPSKKYKWNEEGRFDEAGHNINEMLQQWLFFGLLSTVLNDENFNQNLFHKDGSILTTQLELTLQEWEEREQNDERGRTMRMIRAQLALDKARETIQVLCSDDAKLEVDEYLALSLVVLGETLTNAKCKIVERFGFTIRGWHGDANDGWGIPSFVKERMIKEKGWCRRTIHVMSCQLKNHASTFLAAFKSYEDIEVSKYPFNALRGHEKCKEDRCVFRSTKQGGEEYMTRHHQDCMSSDPKCPMIGPDNTKLAEVINNGKIPVLVYEEKTSSVHVMEYKPYQTYAAISHVWADGYGNRTTNQLPKCQLDYFYRLIKNCPLNDEAQARPLFWIDTLANPPHSYKDERRKSVQNIRDVYNNAKFTIVLDLALMHVSSGLGSYSKYATRILASGWMRRLWTLQEAYMSKKIMFAFNNEELKNLDDIEELYPEAKHSLVSNISTAARTYFHHMMGPERLARIHNFQPHNRYDIIVSVWRSAQWRTINYQAHEVLALATLLEIDYEEKKSINEASVKAEPLNRWDRQKKTPAELEQSMADLWALLDENSPGSIPSGIIFLPGNRLSLRGFGWAPNTWMSGESIDYPDPLEVAKMGARLVHHKGLNVHFSGFVLHARHTRTIFWPRTGEAVHFPSDSTLLEWYQIEKADNAAEKFKGKLLEKVRQFAVILCRPKPRETNEIALLVDITKTISRRMPGSPKERKVFEAYIICRVWIKRQIDFDRSHKWRELIHRNDNESDFICGEELDTDQEWYIDGYTDPPVEQSQVSIAATAQSPASSPQESPVPIRSLPSRFSRVSSGRPGNSSSLGNGHGARDGGQGPAGQRADRGGNGRRQAPRNLARSQTDLGRGGQGRIGPSG</sequence>